<keyword evidence="2" id="KW-1185">Reference proteome</keyword>
<reference evidence="1" key="1">
    <citation type="submission" date="2022-10" db="EMBL/GenBank/DDBJ databases">
        <title>Culturing micro-colonial fungi from biological soil crusts in the Mojave desert and describing Neophaeococcomyces mojavensis, and introducing the new genera and species Taxawa tesnikishii.</title>
        <authorList>
            <person name="Kurbessoian T."/>
            <person name="Stajich J.E."/>
        </authorList>
    </citation>
    <scope>NUCLEOTIDE SEQUENCE</scope>
    <source>
        <strain evidence="1">TK_35</strain>
    </source>
</reference>
<evidence type="ECO:0000313" key="2">
    <source>
        <dbReference type="Proteomes" id="UP001172681"/>
    </source>
</evidence>
<sequence length="395" mass="45508">MADPVQVLARLHPRSARLQQIIRRRNTQSVQEICRTPYVQALRSLQEAITTPEEALSAEVLCATMLLGLYELMVNRDDCRWLTHAGGASRLIQLRGSSRHLETDFEKALFQVQLPLAVLKARTPRATDATTLPSLPYLDTPEWARVIEATNVPSNGPLYYFPTRARLYQMLLQLPRLRREILHVLESASAAAGDETTLDQDYVERLLRSLVDRWTEARQIFSLWIDHVTQWTQPAGTTSTYQDTNSTNNEQQYTEAEMFTALPKRDGETSTIHLRPHQIHTYTTFNVLLHETNMELLCFQWDDELVLDSKHLANERVRASEYIERNAPFLARSCPRFTVPWTVQARIMTAALEDWSRRSNSRSNSRMTFSHAWVDPEVWSRWISGSYYCGNVAIS</sequence>
<name>A0AA39CWN7_9EURO</name>
<organism evidence="1 2">
    <name type="scientific">Knufia peltigerae</name>
    <dbReference type="NCBI Taxonomy" id="1002370"/>
    <lineage>
        <taxon>Eukaryota</taxon>
        <taxon>Fungi</taxon>
        <taxon>Dikarya</taxon>
        <taxon>Ascomycota</taxon>
        <taxon>Pezizomycotina</taxon>
        <taxon>Eurotiomycetes</taxon>
        <taxon>Chaetothyriomycetidae</taxon>
        <taxon>Chaetothyriales</taxon>
        <taxon>Trichomeriaceae</taxon>
        <taxon>Knufia</taxon>
    </lineage>
</organism>
<dbReference type="InterPro" id="IPR053178">
    <property type="entry name" value="Osmoadaptation_assoc"/>
</dbReference>
<dbReference type="Proteomes" id="UP001172681">
    <property type="component" value="Unassembled WGS sequence"/>
</dbReference>
<dbReference type="AlphaFoldDB" id="A0AA39CWN7"/>
<dbReference type="PANTHER" id="PTHR38111">
    <property type="entry name" value="ZN(2)-C6 FUNGAL-TYPE DOMAIN-CONTAINING PROTEIN-RELATED"/>
    <property type="match status" value="1"/>
</dbReference>
<comment type="caution">
    <text evidence="1">The sequence shown here is derived from an EMBL/GenBank/DDBJ whole genome shotgun (WGS) entry which is preliminary data.</text>
</comment>
<dbReference type="InterPro" id="IPR021858">
    <property type="entry name" value="Fun_TF"/>
</dbReference>
<dbReference type="EMBL" id="JAPDRN010000064">
    <property type="protein sequence ID" value="KAJ9630139.1"/>
    <property type="molecule type" value="Genomic_DNA"/>
</dbReference>
<accession>A0AA39CWN7</accession>
<evidence type="ECO:0000313" key="1">
    <source>
        <dbReference type="EMBL" id="KAJ9630139.1"/>
    </source>
</evidence>
<dbReference type="Pfam" id="PF11951">
    <property type="entry name" value="Fungal_trans_2"/>
    <property type="match status" value="1"/>
</dbReference>
<proteinExistence type="predicted"/>
<protein>
    <submittedName>
        <fullName evidence="1">Uncharacterized protein</fullName>
    </submittedName>
</protein>
<gene>
    <name evidence="1" type="ORF">H2204_008644</name>
</gene>